<dbReference type="PANTHER" id="PTHR37299:SF1">
    <property type="entry name" value="STAGE 0 SPORULATION PROTEIN A HOMOLOG"/>
    <property type="match status" value="1"/>
</dbReference>
<comment type="caution">
    <text evidence="2">The sequence shown here is derived from an EMBL/GenBank/DDBJ whole genome shotgun (WGS) entry which is preliminary data.</text>
</comment>
<proteinExistence type="predicted"/>
<evidence type="ECO:0000313" key="3">
    <source>
        <dbReference type="Proteomes" id="UP000649075"/>
    </source>
</evidence>
<keyword evidence="3" id="KW-1185">Reference proteome</keyword>
<organism evidence="2 3">
    <name type="scientific">Holdemanella hominis</name>
    <dbReference type="NCBI Taxonomy" id="2764327"/>
    <lineage>
        <taxon>Bacteria</taxon>
        <taxon>Bacillati</taxon>
        <taxon>Bacillota</taxon>
        <taxon>Erysipelotrichia</taxon>
        <taxon>Erysipelotrichales</taxon>
        <taxon>Erysipelotrichaceae</taxon>
        <taxon>Holdemanella</taxon>
    </lineage>
</organism>
<dbReference type="EMBL" id="JACRWH010000016">
    <property type="protein sequence ID" value="MBC6012204.1"/>
    <property type="molecule type" value="Genomic_DNA"/>
</dbReference>
<dbReference type="SMART" id="SM00850">
    <property type="entry name" value="LytTR"/>
    <property type="match status" value="1"/>
</dbReference>
<dbReference type="InterPro" id="IPR007492">
    <property type="entry name" value="LytTR_DNA-bd_dom"/>
</dbReference>
<reference evidence="2 3" key="1">
    <citation type="submission" date="2020-08" db="EMBL/GenBank/DDBJ databases">
        <authorList>
            <person name="Liu C."/>
            <person name="Sun Q."/>
        </authorList>
    </citation>
    <scope>NUCLEOTIDE SEQUENCE [LARGE SCALE GENOMIC DNA]</scope>
    <source>
        <strain evidence="2 3">L34</strain>
    </source>
</reference>
<feature type="domain" description="HTH LytTR-type" evidence="1">
    <location>
        <begin position="135"/>
        <end position="220"/>
    </location>
</feature>
<dbReference type="Pfam" id="PF04397">
    <property type="entry name" value="LytTR"/>
    <property type="match status" value="1"/>
</dbReference>
<evidence type="ECO:0000259" key="1">
    <source>
        <dbReference type="PROSITE" id="PS50930"/>
    </source>
</evidence>
<accession>A0ABR7KI31</accession>
<keyword evidence="2" id="KW-0238">DNA-binding</keyword>
<name>A0ABR7KI31_9FIRM</name>
<sequence>MIKVAILEYEKETKDIVFQLSKLFMHEDWCFRHYLKASDLAKRMKKEEYQLFVFDEMFKTNRIESVFVHDNPNAIVIYVCENPIKTRGDDERSRVFYISKENIADDISAYDQMIRSQCIQSHVYEFNYDGVRMNLSYEDIYYLEKNEKMVYFYTKKGVFHKRDSMNALEEVFKEFGFLRVHVSYIVNSKYIVVWYKDEVELINKVLIPVSRGKKRKISMK</sequence>
<dbReference type="RefSeq" id="WP_186998939.1">
    <property type="nucleotide sequence ID" value="NZ_JACRWH010000016.1"/>
</dbReference>
<dbReference type="InterPro" id="IPR046947">
    <property type="entry name" value="LytR-like"/>
</dbReference>
<evidence type="ECO:0000313" key="2">
    <source>
        <dbReference type="EMBL" id="MBC6012204.1"/>
    </source>
</evidence>
<gene>
    <name evidence="2" type="ORF">H8911_05510</name>
</gene>
<dbReference type="Gene3D" id="2.40.50.1020">
    <property type="entry name" value="LytTr DNA-binding domain"/>
    <property type="match status" value="1"/>
</dbReference>
<dbReference type="PANTHER" id="PTHR37299">
    <property type="entry name" value="TRANSCRIPTIONAL REGULATOR-RELATED"/>
    <property type="match status" value="1"/>
</dbReference>
<dbReference type="Proteomes" id="UP000649075">
    <property type="component" value="Unassembled WGS sequence"/>
</dbReference>
<dbReference type="PROSITE" id="PS50930">
    <property type="entry name" value="HTH_LYTTR"/>
    <property type="match status" value="1"/>
</dbReference>
<protein>
    <submittedName>
        <fullName evidence="2">LytTR family transcriptional regulator DNA-binding domain-containing protein</fullName>
    </submittedName>
</protein>
<dbReference type="GO" id="GO:0003677">
    <property type="term" value="F:DNA binding"/>
    <property type="evidence" value="ECO:0007669"/>
    <property type="project" value="UniProtKB-KW"/>
</dbReference>